<dbReference type="PANTHER" id="PTHR35936">
    <property type="entry name" value="MEMBRANE-BOUND LYTIC MUREIN TRANSGLYCOSYLASE F"/>
    <property type="match status" value="1"/>
</dbReference>
<comment type="similarity">
    <text evidence="2 4">Belongs to the bacterial solute-binding protein 3 family.</text>
</comment>
<dbReference type="SMART" id="SM00062">
    <property type="entry name" value="PBPb"/>
    <property type="match status" value="1"/>
</dbReference>
<accession>A0ABW4E1T1</accession>
<organism evidence="7 8">
    <name type="scientific">Lacticaseibacillus baoqingensis</name>
    <dbReference type="NCBI Taxonomy" id="2486013"/>
    <lineage>
        <taxon>Bacteria</taxon>
        <taxon>Bacillati</taxon>
        <taxon>Bacillota</taxon>
        <taxon>Bacilli</taxon>
        <taxon>Lactobacillales</taxon>
        <taxon>Lactobacillaceae</taxon>
        <taxon>Lacticaseibacillus</taxon>
    </lineage>
</organism>
<dbReference type="Proteomes" id="UP001597252">
    <property type="component" value="Unassembled WGS sequence"/>
</dbReference>
<protein>
    <submittedName>
        <fullName evidence="7">Transporter substrate-binding domain-containing protein</fullName>
    </submittedName>
</protein>
<keyword evidence="3 5" id="KW-0732">Signal</keyword>
<keyword evidence="8" id="KW-1185">Reference proteome</keyword>
<feature type="chain" id="PRO_5046873032" evidence="5">
    <location>
        <begin position="20"/>
        <end position="264"/>
    </location>
</feature>
<feature type="signal peptide" evidence="5">
    <location>
        <begin position="1"/>
        <end position="19"/>
    </location>
</feature>
<gene>
    <name evidence="7" type="ORF">ACFQ5J_01340</name>
</gene>
<dbReference type="PROSITE" id="PS51257">
    <property type="entry name" value="PROKAR_LIPOPROTEIN"/>
    <property type="match status" value="1"/>
</dbReference>
<dbReference type="RefSeq" id="WP_125748924.1">
    <property type="nucleotide sequence ID" value="NZ_JBHTON010000003.1"/>
</dbReference>
<comment type="caution">
    <text evidence="7">The sequence shown here is derived from an EMBL/GenBank/DDBJ whole genome shotgun (WGS) entry which is preliminary data.</text>
</comment>
<reference evidence="8" key="1">
    <citation type="journal article" date="2019" name="Int. J. Syst. Evol. Microbiol.">
        <title>The Global Catalogue of Microorganisms (GCM) 10K type strain sequencing project: providing services to taxonomists for standard genome sequencing and annotation.</title>
        <authorList>
            <consortium name="The Broad Institute Genomics Platform"/>
            <consortium name="The Broad Institute Genome Sequencing Center for Infectious Disease"/>
            <person name="Wu L."/>
            <person name="Ma J."/>
        </authorList>
    </citation>
    <scope>NUCLEOTIDE SEQUENCE [LARGE SCALE GENOMIC DNA]</scope>
    <source>
        <strain evidence="8">CCM 8903</strain>
    </source>
</reference>
<evidence type="ECO:0000256" key="4">
    <source>
        <dbReference type="RuleBase" id="RU003744"/>
    </source>
</evidence>
<dbReference type="InterPro" id="IPR001638">
    <property type="entry name" value="Solute-binding_3/MltF_N"/>
</dbReference>
<dbReference type="Pfam" id="PF00497">
    <property type="entry name" value="SBP_bac_3"/>
    <property type="match status" value="1"/>
</dbReference>
<dbReference type="PANTHER" id="PTHR35936:SF34">
    <property type="entry name" value="ABC TRANSPORTER EXTRACELLULAR-BINDING PROTEIN YCKB-RELATED"/>
    <property type="match status" value="1"/>
</dbReference>
<dbReference type="EMBL" id="JBHTON010000003">
    <property type="protein sequence ID" value="MFD1483892.1"/>
    <property type="molecule type" value="Genomic_DNA"/>
</dbReference>
<dbReference type="SUPFAM" id="SSF53850">
    <property type="entry name" value="Periplasmic binding protein-like II"/>
    <property type="match status" value="1"/>
</dbReference>
<evidence type="ECO:0000313" key="8">
    <source>
        <dbReference type="Proteomes" id="UP001597252"/>
    </source>
</evidence>
<dbReference type="InterPro" id="IPR018313">
    <property type="entry name" value="SBP_3_CS"/>
</dbReference>
<evidence type="ECO:0000256" key="2">
    <source>
        <dbReference type="ARBA" id="ARBA00010333"/>
    </source>
</evidence>
<comment type="subcellular location">
    <subcellularLocation>
        <location evidence="1">Cell envelope</location>
    </subcellularLocation>
</comment>
<proteinExistence type="inferred from homology"/>
<dbReference type="PROSITE" id="PS01039">
    <property type="entry name" value="SBP_BACTERIAL_3"/>
    <property type="match status" value="1"/>
</dbReference>
<evidence type="ECO:0000313" key="7">
    <source>
        <dbReference type="EMBL" id="MFD1483892.1"/>
    </source>
</evidence>
<dbReference type="Gene3D" id="3.40.190.10">
    <property type="entry name" value="Periplasmic binding protein-like II"/>
    <property type="match status" value="2"/>
</dbReference>
<evidence type="ECO:0000256" key="5">
    <source>
        <dbReference type="SAM" id="SignalP"/>
    </source>
</evidence>
<evidence type="ECO:0000259" key="6">
    <source>
        <dbReference type="SMART" id="SM00062"/>
    </source>
</evidence>
<evidence type="ECO:0000256" key="3">
    <source>
        <dbReference type="ARBA" id="ARBA00022729"/>
    </source>
</evidence>
<feature type="domain" description="Solute-binding protein family 3/N-terminal" evidence="6">
    <location>
        <begin position="41"/>
        <end position="261"/>
    </location>
</feature>
<evidence type="ECO:0000256" key="1">
    <source>
        <dbReference type="ARBA" id="ARBA00004196"/>
    </source>
</evidence>
<sequence>MFKKSLRIVLGLALLLGLAACGKTTSSAKPSLDSELVNKGTLTIGLEGTYQPYSYHKDGKLTGYEVELGKAMAKEMGLKPKFVESKWDSLIAGLDVNKYDVILNNVAKTPQRAEKYAFTTAYTAGKSQLAVKKNNTTIKSLQDIKGKKMAQSVTSNNAANVKKLGAQIVPVDGFSQSIQLIEQGRVAGTVNDSASFYAYLKQNPNADIKLMSVGKTIPATPARGLLRKKDTALQAKADQALKTLRANGTLSKLSKQFFGGDVTK</sequence>
<name>A0ABW4E1T1_9LACO</name>